<dbReference type="Pfam" id="PF00690">
    <property type="entry name" value="Cation_ATPase_N"/>
    <property type="match status" value="1"/>
</dbReference>
<evidence type="ECO:0000256" key="4">
    <source>
        <dbReference type="ARBA" id="ARBA00022692"/>
    </source>
</evidence>
<dbReference type="GO" id="GO:0015662">
    <property type="term" value="F:P-type ion transporter activity"/>
    <property type="evidence" value="ECO:0007669"/>
    <property type="project" value="UniProtKB-ARBA"/>
</dbReference>
<dbReference type="FunFam" id="3.40.50.1000:FF:000193">
    <property type="entry name" value="Plasma membrane calcium-transporting ATPase 2"/>
    <property type="match status" value="1"/>
</dbReference>
<feature type="transmembrane region" description="Helical" evidence="14">
    <location>
        <begin position="938"/>
        <end position="957"/>
    </location>
</feature>
<evidence type="ECO:0000256" key="13">
    <source>
        <dbReference type="RuleBase" id="RU003345"/>
    </source>
</evidence>
<protein>
    <recommendedName>
        <fullName evidence="15">Cation-transporting P-type ATPase N-terminal domain-containing protein</fullName>
    </recommendedName>
</protein>
<evidence type="ECO:0000256" key="1">
    <source>
        <dbReference type="ARBA" id="ARBA00004651"/>
    </source>
</evidence>
<dbReference type="GO" id="GO:0046873">
    <property type="term" value="F:metal ion transmembrane transporter activity"/>
    <property type="evidence" value="ECO:0007669"/>
    <property type="project" value="UniProtKB-ARBA"/>
</dbReference>
<evidence type="ECO:0000259" key="15">
    <source>
        <dbReference type="SMART" id="SM00831"/>
    </source>
</evidence>
<dbReference type="PROSITE" id="PS00687">
    <property type="entry name" value="ALDEHYDE_DEHYDR_GLU"/>
    <property type="match status" value="1"/>
</dbReference>
<dbReference type="Gene3D" id="3.40.1110.10">
    <property type="entry name" value="Calcium-transporting ATPase, cytoplasmic domain N"/>
    <property type="match status" value="1"/>
</dbReference>
<proteinExistence type="inferred from homology"/>
<dbReference type="InterPro" id="IPR023214">
    <property type="entry name" value="HAD_sf"/>
</dbReference>
<dbReference type="FunFam" id="3.40.605.10:FF:000026">
    <property type="entry name" value="Aldehyde dehydrogenase, putative"/>
    <property type="match status" value="1"/>
</dbReference>
<comment type="caution">
    <text evidence="16">The sequence shown here is derived from an EMBL/GenBank/DDBJ whole genome shotgun (WGS) entry which is preliminary data.</text>
</comment>
<dbReference type="InterPro" id="IPR004014">
    <property type="entry name" value="ATPase_P-typ_cation-transptr_N"/>
</dbReference>
<dbReference type="SMART" id="SM00831">
    <property type="entry name" value="Cation_ATPase_N"/>
    <property type="match status" value="1"/>
</dbReference>
<dbReference type="InterPro" id="IPR023299">
    <property type="entry name" value="ATPase_P-typ_cyto_dom_N"/>
</dbReference>
<dbReference type="SUPFAM" id="SSF81653">
    <property type="entry name" value="Calcium ATPase, transduction domain A"/>
    <property type="match status" value="1"/>
</dbReference>
<evidence type="ECO:0000256" key="10">
    <source>
        <dbReference type="ARBA" id="ARBA00023002"/>
    </source>
</evidence>
<dbReference type="Pfam" id="PF00171">
    <property type="entry name" value="Aldedh"/>
    <property type="match status" value="2"/>
</dbReference>
<keyword evidence="9 14" id="KW-1133">Transmembrane helix</keyword>
<feature type="transmembrane region" description="Helical" evidence="14">
    <location>
        <begin position="306"/>
        <end position="328"/>
    </location>
</feature>
<evidence type="ECO:0000256" key="8">
    <source>
        <dbReference type="ARBA" id="ARBA00022967"/>
    </source>
</evidence>
<dbReference type="InterPro" id="IPR059000">
    <property type="entry name" value="ATPase_P-type_domA"/>
</dbReference>
<feature type="transmembrane region" description="Helical" evidence="14">
    <location>
        <begin position="276"/>
        <end position="300"/>
    </location>
</feature>
<evidence type="ECO:0000256" key="2">
    <source>
        <dbReference type="ARBA" id="ARBA00009986"/>
    </source>
</evidence>
<dbReference type="CDD" id="cd07091">
    <property type="entry name" value="ALDH_F1-2_Ald2-like"/>
    <property type="match status" value="1"/>
</dbReference>
<dbReference type="SUPFAM" id="SSF81665">
    <property type="entry name" value="Calcium ATPase, transmembrane domain M"/>
    <property type="match status" value="1"/>
</dbReference>
<dbReference type="SFLD" id="SFLDF00027">
    <property type="entry name" value="p-type_atpase"/>
    <property type="match status" value="1"/>
</dbReference>
<dbReference type="PANTHER" id="PTHR42861">
    <property type="entry name" value="CALCIUM-TRANSPORTING ATPASE"/>
    <property type="match status" value="1"/>
</dbReference>
<name>A0A8H4R0C6_9AGAR</name>
<dbReference type="EMBL" id="JAACJL010000016">
    <property type="protein sequence ID" value="KAF4619941.1"/>
    <property type="molecule type" value="Genomic_DNA"/>
</dbReference>
<feature type="transmembrane region" description="Helical" evidence="14">
    <location>
        <begin position="897"/>
        <end position="917"/>
    </location>
</feature>
<dbReference type="InterPro" id="IPR016162">
    <property type="entry name" value="Ald_DH_N"/>
</dbReference>
<accession>A0A8H4R0C6</accession>
<dbReference type="InterPro" id="IPR018303">
    <property type="entry name" value="ATPase_P-typ_P_site"/>
</dbReference>
<dbReference type="GO" id="GO:0016887">
    <property type="term" value="F:ATP hydrolysis activity"/>
    <property type="evidence" value="ECO:0007669"/>
    <property type="project" value="InterPro"/>
</dbReference>
<feature type="domain" description="Cation-transporting P-type ATPase N-terminal" evidence="15">
    <location>
        <begin position="11"/>
        <end position="85"/>
    </location>
</feature>
<dbReference type="FunFam" id="3.40.605.10:FF:000050">
    <property type="entry name" value="Aldehyde dehydrogenase, mitochondrial"/>
    <property type="match status" value="1"/>
</dbReference>
<dbReference type="Gene3D" id="3.40.50.1000">
    <property type="entry name" value="HAD superfamily/HAD-like"/>
    <property type="match status" value="1"/>
</dbReference>
<dbReference type="Gene3D" id="3.40.309.10">
    <property type="entry name" value="Aldehyde Dehydrogenase, Chain A, domain 2"/>
    <property type="match status" value="1"/>
</dbReference>
<dbReference type="InterPro" id="IPR029510">
    <property type="entry name" value="Ald_DH_CS_GLU"/>
</dbReference>
<dbReference type="SUPFAM" id="SSF53720">
    <property type="entry name" value="ALDH-like"/>
    <property type="match status" value="1"/>
</dbReference>
<evidence type="ECO:0000313" key="17">
    <source>
        <dbReference type="Proteomes" id="UP000521872"/>
    </source>
</evidence>
<evidence type="ECO:0000256" key="9">
    <source>
        <dbReference type="ARBA" id="ARBA00022989"/>
    </source>
</evidence>
<dbReference type="GO" id="GO:0005524">
    <property type="term" value="F:ATP binding"/>
    <property type="evidence" value="ECO:0007669"/>
    <property type="project" value="UniProtKB-KW"/>
</dbReference>
<feature type="transmembrane region" description="Helical" evidence="14">
    <location>
        <begin position="850"/>
        <end position="877"/>
    </location>
</feature>
<dbReference type="Proteomes" id="UP000521872">
    <property type="component" value="Unassembled WGS sequence"/>
</dbReference>
<dbReference type="GO" id="GO:0004030">
    <property type="term" value="F:aldehyde dehydrogenase [NAD(P)+] activity"/>
    <property type="evidence" value="ECO:0007669"/>
    <property type="project" value="UniProtKB-ARBA"/>
</dbReference>
<dbReference type="NCBIfam" id="TIGR01494">
    <property type="entry name" value="ATPase_P-type"/>
    <property type="match status" value="3"/>
</dbReference>
<keyword evidence="5" id="KW-0479">Metal-binding</keyword>
<evidence type="ECO:0000256" key="6">
    <source>
        <dbReference type="ARBA" id="ARBA00022741"/>
    </source>
</evidence>
<dbReference type="Pfam" id="PF13246">
    <property type="entry name" value="Cation_ATPase"/>
    <property type="match status" value="1"/>
</dbReference>
<evidence type="ECO:0000256" key="11">
    <source>
        <dbReference type="ARBA" id="ARBA00023136"/>
    </source>
</evidence>
<dbReference type="Gene3D" id="3.40.605.10">
    <property type="entry name" value="Aldehyde Dehydrogenase, Chain A, domain 1"/>
    <property type="match status" value="1"/>
</dbReference>
<dbReference type="SUPFAM" id="SSF81660">
    <property type="entry name" value="Metal cation-transporting ATPase, ATP-binding domain N"/>
    <property type="match status" value="1"/>
</dbReference>
<keyword evidence="17" id="KW-1185">Reference proteome</keyword>
<dbReference type="FunFam" id="2.70.150.10:FF:000016">
    <property type="entry name" value="Calcium-transporting P-type ATPase putative"/>
    <property type="match status" value="1"/>
</dbReference>
<dbReference type="GO" id="GO:0046872">
    <property type="term" value="F:metal ion binding"/>
    <property type="evidence" value="ECO:0007669"/>
    <property type="project" value="UniProtKB-KW"/>
</dbReference>
<evidence type="ECO:0000256" key="5">
    <source>
        <dbReference type="ARBA" id="ARBA00022723"/>
    </source>
</evidence>
<dbReference type="InterPro" id="IPR001757">
    <property type="entry name" value="P_typ_ATPase"/>
</dbReference>
<feature type="active site" evidence="12">
    <location>
        <position position="1288"/>
    </location>
</feature>
<evidence type="ECO:0000256" key="14">
    <source>
        <dbReference type="SAM" id="Phobius"/>
    </source>
</evidence>
<dbReference type="PRINTS" id="PR00120">
    <property type="entry name" value="HATPASE"/>
</dbReference>
<feature type="transmembrane region" description="Helical" evidence="14">
    <location>
        <begin position="86"/>
        <end position="105"/>
    </location>
</feature>
<dbReference type="Pfam" id="PF00122">
    <property type="entry name" value="E1-E2_ATPase"/>
    <property type="match status" value="1"/>
</dbReference>
<dbReference type="SUPFAM" id="SSF56784">
    <property type="entry name" value="HAD-like"/>
    <property type="match status" value="1"/>
</dbReference>
<dbReference type="Pfam" id="PF00689">
    <property type="entry name" value="Cation_ATPase_C"/>
    <property type="match status" value="1"/>
</dbReference>
<dbReference type="PRINTS" id="PR00119">
    <property type="entry name" value="CATATPASE"/>
</dbReference>
<dbReference type="InterPro" id="IPR044492">
    <property type="entry name" value="P_typ_ATPase_HD_dom"/>
</dbReference>
<evidence type="ECO:0000256" key="7">
    <source>
        <dbReference type="ARBA" id="ARBA00022840"/>
    </source>
</evidence>
<dbReference type="FunFam" id="3.40.309.10:FF:000012">
    <property type="entry name" value="Betaine aldehyde dehydrogenase"/>
    <property type="match status" value="1"/>
</dbReference>
<evidence type="ECO:0000313" key="16">
    <source>
        <dbReference type="EMBL" id="KAF4619941.1"/>
    </source>
</evidence>
<dbReference type="GO" id="GO:0098662">
    <property type="term" value="P:inorganic cation transmembrane transport"/>
    <property type="evidence" value="ECO:0007669"/>
    <property type="project" value="UniProtKB-ARBA"/>
</dbReference>
<dbReference type="InterPro" id="IPR016161">
    <property type="entry name" value="Ald_DH/histidinol_DH"/>
</dbReference>
<evidence type="ECO:0000256" key="12">
    <source>
        <dbReference type="PROSITE-ProRule" id="PRU10007"/>
    </source>
</evidence>
<dbReference type="Gene3D" id="2.70.150.10">
    <property type="entry name" value="Calcium-transporting ATPase, cytoplasmic transduction domain A"/>
    <property type="match status" value="1"/>
</dbReference>
<dbReference type="InterPro" id="IPR008250">
    <property type="entry name" value="ATPase_P-typ_transduc_dom_A_sf"/>
</dbReference>
<dbReference type="PROSITE" id="PS00154">
    <property type="entry name" value="ATPASE_E1_E2"/>
    <property type="match status" value="1"/>
</dbReference>
<dbReference type="InterPro" id="IPR016163">
    <property type="entry name" value="Ald_DH_C"/>
</dbReference>
<organism evidence="16 17">
    <name type="scientific">Agrocybe pediades</name>
    <dbReference type="NCBI Taxonomy" id="84607"/>
    <lineage>
        <taxon>Eukaryota</taxon>
        <taxon>Fungi</taxon>
        <taxon>Dikarya</taxon>
        <taxon>Basidiomycota</taxon>
        <taxon>Agaricomycotina</taxon>
        <taxon>Agaricomycetes</taxon>
        <taxon>Agaricomycetidae</taxon>
        <taxon>Agaricales</taxon>
        <taxon>Agaricineae</taxon>
        <taxon>Strophariaceae</taxon>
        <taxon>Agrocybe</taxon>
    </lineage>
</organism>
<evidence type="ECO:0000256" key="3">
    <source>
        <dbReference type="ARBA" id="ARBA00022475"/>
    </source>
</evidence>
<keyword evidence="6" id="KW-0547">Nucleotide-binding</keyword>
<dbReference type="SFLD" id="SFLDS00003">
    <property type="entry name" value="Haloacid_Dehalogenase"/>
    <property type="match status" value="1"/>
</dbReference>
<keyword evidence="8" id="KW-1278">Translocase</keyword>
<reference evidence="16 17" key="1">
    <citation type="submission" date="2019-12" db="EMBL/GenBank/DDBJ databases">
        <authorList>
            <person name="Floudas D."/>
            <person name="Bentzer J."/>
            <person name="Ahren D."/>
            <person name="Johansson T."/>
            <person name="Persson P."/>
            <person name="Tunlid A."/>
        </authorList>
    </citation>
    <scope>NUCLEOTIDE SEQUENCE [LARGE SCALE GENOMIC DNA]</scope>
    <source>
        <strain evidence="16 17">CBS 102.39</strain>
    </source>
</reference>
<keyword evidence="7" id="KW-0067">ATP-binding</keyword>
<feature type="transmembrane region" description="Helical" evidence="14">
    <location>
        <begin position="777"/>
        <end position="799"/>
    </location>
</feature>
<keyword evidence="10 13" id="KW-0560">Oxidoreductase</keyword>
<dbReference type="GO" id="GO:0019829">
    <property type="term" value="F:ATPase-coupled monoatomic cation transmembrane transporter activity"/>
    <property type="evidence" value="ECO:0007669"/>
    <property type="project" value="UniProtKB-ARBA"/>
</dbReference>
<dbReference type="GO" id="GO:0005886">
    <property type="term" value="C:plasma membrane"/>
    <property type="evidence" value="ECO:0007669"/>
    <property type="project" value="UniProtKB-SubCell"/>
</dbReference>
<dbReference type="InterPro" id="IPR036412">
    <property type="entry name" value="HAD-like_sf"/>
</dbReference>
<dbReference type="InterPro" id="IPR006068">
    <property type="entry name" value="ATPase_P-typ_cation-transptr_C"/>
</dbReference>
<feature type="transmembrane region" description="Helical" evidence="14">
    <location>
        <begin position="969"/>
        <end position="988"/>
    </location>
</feature>
<sequence length="1544" mass="166760">MVQNFSSLAPIAHTLTVDQLLDDLGTSRDDGLSKNEAARRLQTCGENLLQGKGGVSAIRVLMGQFANALTLVLLAALALSFGVQDFIEGAVIAAVIVLNTTVGFFQEYRAEKTMDSLKQLSSPTAFVIRNGESIPIPAKDVVPGDVVMIKTGDVVPADLRLIEISNLDLSEQLLTGESLPVSKTTETFDSKDADMPIGDRINLCYASTIVVKGRGKGIVVATAMNTQIGRIATAISGEKNASGEPIKDERPWYSKAANKLFEFLGLRSGTPLQIKLAKLAFVLLFCAIILAIIVFSAARFKVTNEVALYGIAVAIAIIPESLPAVLTLTMAVGTKRMASEHVIVRKLDALENLGGVSDICSDKTGTLTLGDPHHAVEYAADVKQDALEPVGAVRKCDDDSVLDPSALSKGLVEAVQVASLCNVATIHKNLRGEWKSTGDPTEVALQVFASKLNLGRVSLTASGSPTEEMRGRPAMGPVAEDTVDEKAHAHFSKKDNTPKRFELKAEFPFSSELKRMTTIYLDLENEGLSIIYIKGAVERVLAASTTYVPLPEQEPEKTAPLTEEIRNTLLVKAEELASQGLRVIGLASRIVPVSEIENISREDAEKDFVFRGLAGIFDPPRPETLGAVRACKQAGIVVHMLTGDHVTTARAIAEAVEIISPDAPASAVMTATEFDRLSDQEIDALPELPLVIARCAPETKVRMIHAGKRRGKHMSMSGDGVNDSPALKLAPVGIAMGMAGSDVAKDASDLVLTDDNFNSIVVAVSEGRRLFTNIQRFIAHLLATNVAEVLLLIIGLAFLDEAGSSVFPLSPIGVLWVNMLTSSPPAFGLGLETAPQDLMRRPPHSVKDGVFSWVVIIDFLVYGTIMGGFVIVVYGHGNGDLGLDCNHSSSDICNTVFRARSTTFATLIFTILLYALELKSFDRSLFSLTPGRPFWKDLWANQVLLWSVVGAIYIPGFNTKVFYQSGIGWEWGIVVGMSVVFLVVCELWKMARKRLFKRWEPRRIHVDFEEQPNEKTFGSPSQTLVRSSTMALIATVHIPRLNKNITVPTGLFINNDFVPSVDSKEVIQLDLPSFFMAVAHTRAASAKDIDVAVAAARQAFKTTWGKNVTGFERSRLLNKLADLIERDAQELAELETLNNGKPMRIARDFDIGDSIQCLRYYAGWADKIMGQTIEVDNKAKLAFTRHDPIGVCGQMAWKVAPALATGCTIVMKPSELTPLTALKLSELIKEAGFPPGVVNTVPSLGPVGGAALASHLDVDKVAFTGSTITGRKIMEAAAKSNLKKVSLELGGKSPHLVFESADLEQAASWAALGICYNSGQDCTAGSRVYVQESIYEKFLDMLVSKVKAQVIGDGLDDQTGGGPVVSKGQYDRVWGYIESGKEEGARVILGGEKRAGKGYYVDPTIFADISPNMKIVKEEIFGPVLSVGVFKTEEEAIALANDTTYGLGAGLHSIIVTSTCDGERELPSSDQNFVDDANQCMRVSSALEAGTVWVNQYNILNNNVPFGGKKQSGIGRELGSYALEEYTSVKAVHWNFGEKLEWPL</sequence>
<comment type="similarity">
    <text evidence="2 13">Belongs to the aldehyde dehydrogenase family.</text>
</comment>
<dbReference type="InterPro" id="IPR023298">
    <property type="entry name" value="ATPase_P-typ_TM_dom_sf"/>
</dbReference>
<keyword evidence="4 14" id="KW-0812">Transmembrane</keyword>
<keyword evidence="11 14" id="KW-0472">Membrane</keyword>
<dbReference type="SFLD" id="SFLDG00002">
    <property type="entry name" value="C1.7:_P-type_atpase_like"/>
    <property type="match status" value="1"/>
</dbReference>
<keyword evidence="3" id="KW-1003">Cell membrane</keyword>
<comment type="subcellular location">
    <subcellularLocation>
        <location evidence="1">Cell membrane</location>
        <topology evidence="1">Multi-pass membrane protein</topology>
    </subcellularLocation>
</comment>
<feature type="transmembrane region" description="Helical" evidence="14">
    <location>
        <begin position="60"/>
        <end position="80"/>
    </location>
</feature>
<dbReference type="Gene3D" id="1.20.1110.10">
    <property type="entry name" value="Calcium-transporting ATPase, transmembrane domain"/>
    <property type="match status" value="2"/>
</dbReference>
<gene>
    <name evidence="16" type="ORF">D9613_005180</name>
</gene>
<dbReference type="InterPro" id="IPR015590">
    <property type="entry name" value="Aldehyde_DH_dom"/>
</dbReference>